<evidence type="ECO:0000313" key="2">
    <source>
        <dbReference type="EMBL" id="THV58006.1"/>
    </source>
</evidence>
<dbReference type="EMBL" id="SNTZ01000010">
    <property type="protein sequence ID" value="THV58006.1"/>
    <property type="molecule type" value="Genomic_DNA"/>
</dbReference>
<dbReference type="Proteomes" id="UP000310406">
    <property type="component" value="Unassembled WGS sequence"/>
</dbReference>
<dbReference type="RefSeq" id="WP_136567202.1">
    <property type="nucleotide sequence ID" value="NZ_SNTZ01000010.1"/>
</dbReference>
<dbReference type="AlphaFoldDB" id="A0A4V6T771"/>
<reference evidence="2 3" key="1">
    <citation type="submission" date="2019-03" db="EMBL/GenBank/DDBJ databases">
        <title>Muricauda SCR12 sp.nov, a marine bacterium isolated from Pacific Ocean:the Okinawa trough.</title>
        <authorList>
            <person name="Liu L."/>
        </authorList>
    </citation>
    <scope>NUCLEOTIDE SEQUENCE [LARGE SCALE GENOMIC DNA]</scope>
    <source>
        <strain evidence="2 3">SCR12</strain>
    </source>
</reference>
<dbReference type="OrthoDB" id="1436004at2"/>
<keyword evidence="1" id="KW-0812">Transmembrane</keyword>
<feature type="transmembrane region" description="Helical" evidence="1">
    <location>
        <begin position="77"/>
        <end position="94"/>
    </location>
</feature>
<proteinExistence type="predicted"/>
<sequence length="160" mass="18997">MKHYDKILPCKIGIIISLMVLIALDILNFYGVYTNQFYFSKPDNYIFPILSLVHLVYLYFLWYGIGKTAPHSSKLRNTEFALYVIIIVYIFKIYDSVQTLILFPEFVERIVPETFKPVAVLTLTLYCLLTILTITLFRYRKQYVGPYNVESYNEQFDIWK</sequence>
<feature type="transmembrane region" description="Helical" evidence="1">
    <location>
        <begin position="45"/>
        <end position="65"/>
    </location>
</feature>
<gene>
    <name evidence="2" type="ORF">EZV76_14055</name>
</gene>
<comment type="caution">
    <text evidence="2">The sequence shown here is derived from an EMBL/GenBank/DDBJ whole genome shotgun (WGS) entry which is preliminary data.</text>
</comment>
<keyword evidence="3" id="KW-1185">Reference proteome</keyword>
<accession>A0A4V6T771</accession>
<protein>
    <submittedName>
        <fullName evidence="2">Uncharacterized protein</fullName>
    </submittedName>
</protein>
<keyword evidence="1" id="KW-1133">Transmembrane helix</keyword>
<evidence type="ECO:0000313" key="3">
    <source>
        <dbReference type="Proteomes" id="UP000310406"/>
    </source>
</evidence>
<name>A0A4V6T771_9FLAO</name>
<evidence type="ECO:0000256" key="1">
    <source>
        <dbReference type="SAM" id="Phobius"/>
    </source>
</evidence>
<keyword evidence="1" id="KW-0472">Membrane</keyword>
<feature type="transmembrane region" description="Helical" evidence="1">
    <location>
        <begin position="12"/>
        <end position="33"/>
    </location>
</feature>
<organism evidence="2 3">
    <name type="scientific">Flagellimonas alvinocaridis</name>
    <dbReference type="NCBI Taxonomy" id="2530200"/>
    <lineage>
        <taxon>Bacteria</taxon>
        <taxon>Pseudomonadati</taxon>
        <taxon>Bacteroidota</taxon>
        <taxon>Flavobacteriia</taxon>
        <taxon>Flavobacteriales</taxon>
        <taxon>Flavobacteriaceae</taxon>
        <taxon>Flagellimonas</taxon>
    </lineage>
</organism>
<feature type="transmembrane region" description="Helical" evidence="1">
    <location>
        <begin position="114"/>
        <end position="137"/>
    </location>
</feature>